<sequence>MNITLEPVDFNISQELNDHMREMFNKLSKYNDQIVGIDLYLKSNTNDEDGEKTVDAKIFLPGNDIFVSGEGSDFVSAGQDCYEVAKRHVRKAKEKVKDRQQNRPDKY</sequence>
<dbReference type="AlphaFoldDB" id="A0A1X7KY80"/>
<dbReference type="SUPFAM" id="SSF69754">
    <property type="entry name" value="Ribosome binding protein Y (YfiA homologue)"/>
    <property type="match status" value="1"/>
</dbReference>
<dbReference type="Gene3D" id="3.30.160.100">
    <property type="entry name" value="Ribosome hibernation promotion factor-like"/>
    <property type="match status" value="1"/>
</dbReference>
<dbReference type="RefSeq" id="WP_085518376.1">
    <property type="nucleotide sequence ID" value="NZ_FXAW01000007.1"/>
</dbReference>
<dbReference type="Pfam" id="PF02482">
    <property type="entry name" value="Ribosomal_S30AE"/>
    <property type="match status" value="1"/>
</dbReference>
<protein>
    <submittedName>
        <fullName evidence="1">Putative sigma-54 modulation protein</fullName>
    </submittedName>
</protein>
<name>A0A1X7KY80_9BACT</name>
<dbReference type="Proteomes" id="UP000193804">
    <property type="component" value="Unassembled WGS sequence"/>
</dbReference>
<dbReference type="STRING" id="1028.SAMN05661096_03241"/>
<organism evidence="1 2">
    <name type="scientific">Marivirga sericea</name>
    <dbReference type="NCBI Taxonomy" id="1028"/>
    <lineage>
        <taxon>Bacteria</taxon>
        <taxon>Pseudomonadati</taxon>
        <taxon>Bacteroidota</taxon>
        <taxon>Cytophagia</taxon>
        <taxon>Cytophagales</taxon>
        <taxon>Marivirgaceae</taxon>
        <taxon>Marivirga</taxon>
    </lineage>
</organism>
<dbReference type="NCBIfam" id="TIGR00741">
    <property type="entry name" value="yfiA"/>
    <property type="match status" value="1"/>
</dbReference>
<dbReference type="InterPro" id="IPR036567">
    <property type="entry name" value="RHF-like"/>
</dbReference>
<evidence type="ECO:0000313" key="2">
    <source>
        <dbReference type="Proteomes" id="UP000193804"/>
    </source>
</evidence>
<dbReference type="OrthoDB" id="9808702at2"/>
<evidence type="ECO:0000313" key="1">
    <source>
        <dbReference type="EMBL" id="SMG46184.1"/>
    </source>
</evidence>
<gene>
    <name evidence="1" type="ORF">SAMN05661096_03241</name>
</gene>
<keyword evidence="2" id="KW-1185">Reference proteome</keyword>
<dbReference type="EMBL" id="FXAW01000007">
    <property type="protein sequence ID" value="SMG46184.1"/>
    <property type="molecule type" value="Genomic_DNA"/>
</dbReference>
<reference evidence="2" key="1">
    <citation type="submission" date="2017-04" db="EMBL/GenBank/DDBJ databases">
        <authorList>
            <person name="Varghese N."/>
            <person name="Submissions S."/>
        </authorList>
    </citation>
    <scope>NUCLEOTIDE SEQUENCE [LARGE SCALE GENOMIC DNA]</scope>
    <source>
        <strain evidence="2">DSM 4125</strain>
    </source>
</reference>
<dbReference type="InterPro" id="IPR003489">
    <property type="entry name" value="RHF/RaiA"/>
</dbReference>
<proteinExistence type="predicted"/>
<accession>A0A1X7KY80</accession>